<evidence type="ECO:0000313" key="2">
    <source>
        <dbReference type="EMBL" id="EDW26846.1"/>
    </source>
</evidence>
<protein>
    <submittedName>
        <fullName evidence="2">GL14566</fullName>
    </submittedName>
</protein>
<gene>
    <name evidence="2" type="primary">Dper\GL14566</name>
    <name evidence="2" type="ORF">Dper_GL14566</name>
</gene>
<accession>B4GW01</accession>
<evidence type="ECO:0000256" key="1">
    <source>
        <dbReference type="SAM" id="MobiDB-lite"/>
    </source>
</evidence>
<dbReference type="AlphaFoldDB" id="B4GW01"/>
<proteinExistence type="predicted"/>
<keyword evidence="3" id="KW-1185">Reference proteome</keyword>
<organism evidence="3">
    <name type="scientific">Drosophila persimilis</name>
    <name type="common">Fruit fly</name>
    <dbReference type="NCBI Taxonomy" id="7234"/>
    <lineage>
        <taxon>Eukaryota</taxon>
        <taxon>Metazoa</taxon>
        <taxon>Ecdysozoa</taxon>
        <taxon>Arthropoda</taxon>
        <taxon>Hexapoda</taxon>
        <taxon>Insecta</taxon>
        <taxon>Pterygota</taxon>
        <taxon>Neoptera</taxon>
        <taxon>Endopterygota</taxon>
        <taxon>Diptera</taxon>
        <taxon>Brachycera</taxon>
        <taxon>Muscomorpha</taxon>
        <taxon>Ephydroidea</taxon>
        <taxon>Drosophilidae</taxon>
        <taxon>Drosophila</taxon>
        <taxon>Sophophora</taxon>
    </lineage>
</organism>
<reference evidence="2 3" key="1">
    <citation type="journal article" date="2007" name="Nature">
        <title>Evolution of genes and genomes on the Drosophila phylogeny.</title>
        <authorList>
            <consortium name="Drosophila 12 Genomes Consortium"/>
            <person name="Clark A.G."/>
            <person name="Eisen M.B."/>
            <person name="Smith D.R."/>
            <person name="Bergman C.M."/>
            <person name="Oliver B."/>
            <person name="Markow T.A."/>
            <person name="Kaufman T.C."/>
            <person name="Kellis M."/>
            <person name="Gelbart W."/>
            <person name="Iyer V.N."/>
            <person name="Pollard D.A."/>
            <person name="Sackton T.B."/>
            <person name="Larracuente A.M."/>
            <person name="Singh N.D."/>
            <person name="Abad J.P."/>
            <person name="Abt D.N."/>
            <person name="Adryan B."/>
            <person name="Aguade M."/>
            <person name="Akashi H."/>
            <person name="Anderson W.W."/>
            <person name="Aquadro C.F."/>
            <person name="Ardell D.H."/>
            <person name="Arguello R."/>
            <person name="Artieri C.G."/>
            <person name="Barbash D.A."/>
            <person name="Barker D."/>
            <person name="Barsanti P."/>
            <person name="Batterham P."/>
            <person name="Batzoglou S."/>
            <person name="Begun D."/>
            <person name="Bhutkar A."/>
            <person name="Blanco E."/>
            <person name="Bosak S.A."/>
            <person name="Bradley R.K."/>
            <person name="Brand A.D."/>
            <person name="Brent M.R."/>
            <person name="Brooks A.N."/>
            <person name="Brown R.H."/>
            <person name="Butlin R.K."/>
            <person name="Caggese C."/>
            <person name="Calvi B.R."/>
            <person name="Bernardo de Carvalho A."/>
            <person name="Caspi A."/>
            <person name="Castrezana S."/>
            <person name="Celniker S.E."/>
            <person name="Chang J.L."/>
            <person name="Chapple C."/>
            <person name="Chatterji S."/>
            <person name="Chinwalla A."/>
            <person name="Civetta A."/>
            <person name="Clifton S.W."/>
            <person name="Comeron J.M."/>
            <person name="Costello J.C."/>
            <person name="Coyne J.A."/>
            <person name="Daub J."/>
            <person name="David R.G."/>
            <person name="Delcher A.L."/>
            <person name="Delehaunty K."/>
            <person name="Do C.B."/>
            <person name="Ebling H."/>
            <person name="Edwards K."/>
            <person name="Eickbush T."/>
            <person name="Evans J.D."/>
            <person name="Filipski A."/>
            <person name="Findeiss S."/>
            <person name="Freyhult E."/>
            <person name="Fulton L."/>
            <person name="Fulton R."/>
            <person name="Garcia A.C."/>
            <person name="Gardiner A."/>
            <person name="Garfield D.A."/>
            <person name="Garvin B.E."/>
            <person name="Gibson G."/>
            <person name="Gilbert D."/>
            <person name="Gnerre S."/>
            <person name="Godfrey J."/>
            <person name="Good R."/>
            <person name="Gotea V."/>
            <person name="Gravely B."/>
            <person name="Greenberg A.J."/>
            <person name="Griffiths-Jones S."/>
            <person name="Gross S."/>
            <person name="Guigo R."/>
            <person name="Gustafson E.A."/>
            <person name="Haerty W."/>
            <person name="Hahn M.W."/>
            <person name="Halligan D.L."/>
            <person name="Halpern A.L."/>
            <person name="Halter G.M."/>
            <person name="Han M.V."/>
            <person name="Heger A."/>
            <person name="Hillier L."/>
            <person name="Hinrichs A.S."/>
            <person name="Holmes I."/>
            <person name="Hoskins R.A."/>
            <person name="Hubisz M.J."/>
            <person name="Hultmark D."/>
            <person name="Huntley M.A."/>
            <person name="Jaffe D.B."/>
            <person name="Jagadeeshan S."/>
            <person name="Jeck W.R."/>
            <person name="Johnson J."/>
            <person name="Jones C.D."/>
            <person name="Jordan W.C."/>
            <person name="Karpen G.H."/>
            <person name="Kataoka E."/>
            <person name="Keightley P.D."/>
            <person name="Kheradpour P."/>
            <person name="Kirkness E.F."/>
            <person name="Koerich L.B."/>
            <person name="Kristiansen K."/>
            <person name="Kudrna D."/>
            <person name="Kulathinal R.J."/>
            <person name="Kumar S."/>
            <person name="Kwok R."/>
            <person name="Lander E."/>
            <person name="Langley C.H."/>
            <person name="Lapoint R."/>
            <person name="Lazzaro B.P."/>
            <person name="Lee S.J."/>
            <person name="Levesque L."/>
            <person name="Li R."/>
            <person name="Lin C.F."/>
            <person name="Lin M.F."/>
            <person name="Lindblad-Toh K."/>
            <person name="Llopart A."/>
            <person name="Long M."/>
            <person name="Low L."/>
            <person name="Lozovsky E."/>
            <person name="Lu J."/>
            <person name="Luo M."/>
            <person name="Machado C.A."/>
            <person name="Makalowski W."/>
            <person name="Marzo M."/>
            <person name="Matsuda M."/>
            <person name="Matzkin L."/>
            <person name="McAllister B."/>
            <person name="McBride C.S."/>
            <person name="McKernan B."/>
            <person name="McKernan K."/>
            <person name="Mendez-Lago M."/>
            <person name="Minx P."/>
            <person name="Mollenhauer M.U."/>
            <person name="Montooth K."/>
            <person name="Mount S.M."/>
            <person name="Mu X."/>
            <person name="Myers E."/>
            <person name="Negre B."/>
            <person name="Newfeld S."/>
            <person name="Nielsen R."/>
            <person name="Noor M.A."/>
            <person name="O'Grady P."/>
            <person name="Pachter L."/>
            <person name="Papaceit M."/>
            <person name="Parisi M.J."/>
            <person name="Parisi M."/>
            <person name="Parts L."/>
            <person name="Pedersen J.S."/>
            <person name="Pesole G."/>
            <person name="Phillippy A.M."/>
            <person name="Ponting C.P."/>
            <person name="Pop M."/>
            <person name="Porcelli D."/>
            <person name="Powell J.R."/>
            <person name="Prohaska S."/>
            <person name="Pruitt K."/>
            <person name="Puig M."/>
            <person name="Quesneville H."/>
            <person name="Ram K.R."/>
            <person name="Rand D."/>
            <person name="Rasmussen M.D."/>
            <person name="Reed L.K."/>
            <person name="Reenan R."/>
            <person name="Reily A."/>
            <person name="Remington K.A."/>
            <person name="Rieger T.T."/>
            <person name="Ritchie M.G."/>
            <person name="Robin C."/>
            <person name="Rogers Y.H."/>
            <person name="Rohde C."/>
            <person name="Rozas J."/>
            <person name="Rubenfield M.J."/>
            <person name="Ruiz A."/>
            <person name="Russo S."/>
            <person name="Salzberg S.L."/>
            <person name="Sanchez-Gracia A."/>
            <person name="Saranga D.J."/>
            <person name="Sato H."/>
            <person name="Schaeffer S.W."/>
            <person name="Schatz M.C."/>
            <person name="Schlenke T."/>
            <person name="Schwartz R."/>
            <person name="Segarra C."/>
            <person name="Singh R.S."/>
            <person name="Sirot L."/>
            <person name="Sirota M."/>
            <person name="Sisneros N.B."/>
            <person name="Smith C.D."/>
            <person name="Smith T.F."/>
            <person name="Spieth J."/>
            <person name="Stage D.E."/>
            <person name="Stark A."/>
            <person name="Stephan W."/>
            <person name="Strausberg R.L."/>
            <person name="Strempel S."/>
            <person name="Sturgill D."/>
            <person name="Sutton G."/>
            <person name="Sutton G.G."/>
            <person name="Tao W."/>
            <person name="Teichmann S."/>
            <person name="Tobari Y.N."/>
            <person name="Tomimura Y."/>
            <person name="Tsolas J.M."/>
            <person name="Valente V.L."/>
            <person name="Venter E."/>
            <person name="Venter J.C."/>
            <person name="Vicario S."/>
            <person name="Vieira F.G."/>
            <person name="Vilella A.J."/>
            <person name="Villasante A."/>
            <person name="Walenz B."/>
            <person name="Wang J."/>
            <person name="Wasserman M."/>
            <person name="Watts T."/>
            <person name="Wilson D."/>
            <person name="Wilson R.K."/>
            <person name="Wing R.A."/>
            <person name="Wolfner M.F."/>
            <person name="Wong A."/>
            <person name="Wong G.K."/>
            <person name="Wu C.I."/>
            <person name="Wu G."/>
            <person name="Yamamoto D."/>
            <person name="Yang H.P."/>
            <person name="Yang S.P."/>
            <person name="Yorke J.A."/>
            <person name="Yoshida K."/>
            <person name="Zdobnov E."/>
            <person name="Zhang P."/>
            <person name="Zhang Y."/>
            <person name="Zimin A.V."/>
            <person name="Baldwin J."/>
            <person name="Abdouelleil A."/>
            <person name="Abdulkadir J."/>
            <person name="Abebe A."/>
            <person name="Abera B."/>
            <person name="Abreu J."/>
            <person name="Acer S.C."/>
            <person name="Aftuck L."/>
            <person name="Alexander A."/>
            <person name="An P."/>
            <person name="Anderson E."/>
            <person name="Anderson S."/>
            <person name="Arachi H."/>
            <person name="Azer M."/>
            <person name="Bachantsang P."/>
            <person name="Barry A."/>
            <person name="Bayul T."/>
            <person name="Berlin A."/>
            <person name="Bessette D."/>
            <person name="Bloom T."/>
            <person name="Blye J."/>
            <person name="Boguslavskiy L."/>
            <person name="Bonnet C."/>
            <person name="Boukhgalter B."/>
            <person name="Bourzgui I."/>
            <person name="Brown A."/>
            <person name="Cahill P."/>
            <person name="Channer S."/>
            <person name="Cheshatsang Y."/>
            <person name="Chuda L."/>
            <person name="Citroen M."/>
            <person name="Collymore A."/>
            <person name="Cooke P."/>
            <person name="Costello M."/>
            <person name="D'Aco K."/>
            <person name="Daza R."/>
            <person name="De Haan G."/>
            <person name="DeGray S."/>
            <person name="DeMaso C."/>
            <person name="Dhargay N."/>
            <person name="Dooley K."/>
            <person name="Dooley E."/>
            <person name="Doricent M."/>
            <person name="Dorje P."/>
            <person name="Dorjee K."/>
            <person name="Dupes A."/>
            <person name="Elong R."/>
            <person name="Falk J."/>
            <person name="Farina A."/>
            <person name="Faro S."/>
            <person name="Ferguson D."/>
            <person name="Fisher S."/>
            <person name="Foley C.D."/>
            <person name="Franke A."/>
            <person name="Friedrich D."/>
            <person name="Gadbois L."/>
            <person name="Gearin G."/>
            <person name="Gearin C.R."/>
            <person name="Giannoukos G."/>
            <person name="Goode T."/>
            <person name="Graham J."/>
            <person name="Grandbois E."/>
            <person name="Grewal S."/>
            <person name="Gyaltsen K."/>
            <person name="Hafez N."/>
            <person name="Hagos B."/>
            <person name="Hall J."/>
            <person name="Henson C."/>
            <person name="Hollinger A."/>
            <person name="Honan T."/>
            <person name="Huard M.D."/>
            <person name="Hughes L."/>
            <person name="Hurhula B."/>
            <person name="Husby M.E."/>
            <person name="Kamat A."/>
            <person name="Kanga B."/>
            <person name="Kashin S."/>
            <person name="Khazanovich D."/>
            <person name="Kisner P."/>
            <person name="Lance K."/>
            <person name="Lara M."/>
            <person name="Lee W."/>
            <person name="Lennon N."/>
            <person name="Letendre F."/>
            <person name="LeVine R."/>
            <person name="Lipovsky A."/>
            <person name="Liu X."/>
            <person name="Liu J."/>
            <person name="Liu S."/>
            <person name="Lokyitsang T."/>
            <person name="Lokyitsang Y."/>
            <person name="Lubonja R."/>
            <person name="Lui A."/>
            <person name="MacDonald P."/>
            <person name="Magnisalis V."/>
            <person name="Maru K."/>
            <person name="Matthews C."/>
            <person name="McCusker W."/>
            <person name="McDonough S."/>
            <person name="Mehta T."/>
            <person name="Meldrim J."/>
            <person name="Meneus L."/>
            <person name="Mihai O."/>
            <person name="Mihalev A."/>
            <person name="Mihova T."/>
            <person name="Mittelman R."/>
            <person name="Mlenga V."/>
            <person name="Montmayeur A."/>
            <person name="Mulrain L."/>
            <person name="Navidi A."/>
            <person name="Naylor J."/>
            <person name="Negash T."/>
            <person name="Nguyen T."/>
            <person name="Nguyen N."/>
            <person name="Nicol R."/>
            <person name="Norbu C."/>
            <person name="Norbu N."/>
            <person name="Novod N."/>
            <person name="O'Neill B."/>
            <person name="Osman S."/>
            <person name="Markiewicz E."/>
            <person name="Oyono O.L."/>
            <person name="Patti C."/>
            <person name="Phunkhang P."/>
            <person name="Pierre F."/>
            <person name="Priest M."/>
            <person name="Raghuraman S."/>
            <person name="Rege F."/>
            <person name="Reyes R."/>
            <person name="Rise C."/>
            <person name="Rogov P."/>
            <person name="Ross K."/>
            <person name="Ryan E."/>
            <person name="Settipalli S."/>
            <person name="Shea T."/>
            <person name="Sherpa N."/>
            <person name="Shi L."/>
            <person name="Shih D."/>
            <person name="Sparrow T."/>
            <person name="Spaulding J."/>
            <person name="Stalker J."/>
            <person name="Stange-Thomann N."/>
            <person name="Stavropoulos S."/>
            <person name="Stone C."/>
            <person name="Strader C."/>
            <person name="Tesfaye S."/>
            <person name="Thomson T."/>
            <person name="Thoulutsang Y."/>
            <person name="Thoulutsang D."/>
            <person name="Topham K."/>
            <person name="Topping I."/>
            <person name="Tsamla T."/>
            <person name="Vassiliev H."/>
            <person name="Vo A."/>
            <person name="Wangchuk T."/>
            <person name="Wangdi T."/>
            <person name="Weiand M."/>
            <person name="Wilkinson J."/>
            <person name="Wilson A."/>
            <person name="Yadav S."/>
            <person name="Young G."/>
            <person name="Yu Q."/>
            <person name="Zembek L."/>
            <person name="Zhong D."/>
            <person name="Zimmer A."/>
            <person name="Zwirko Z."/>
            <person name="Jaffe D.B."/>
            <person name="Alvarez P."/>
            <person name="Brockman W."/>
            <person name="Butler J."/>
            <person name="Chin C."/>
            <person name="Gnerre S."/>
            <person name="Grabherr M."/>
            <person name="Kleber M."/>
            <person name="Mauceli E."/>
            <person name="MacCallum I."/>
        </authorList>
    </citation>
    <scope>NUCLEOTIDE SEQUENCE [LARGE SCALE GENOMIC DNA]</scope>
    <source>
        <strain evidence="3">MSH-3 / Tucson 14011-0111.49</strain>
    </source>
</reference>
<evidence type="ECO:0000313" key="3">
    <source>
        <dbReference type="Proteomes" id="UP000008744"/>
    </source>
</evidence>
<feature type="compositionally biased region" description="Low complexity" evidence="1">
    <location>
        <begin position="9"/>
        <end position="24"/>
    </location>
</feature>
<dbReference type="EMBL" id="CH479193">
    <property type="protein sequence ID" value="EDW26846.1"/>
    <property type="molecule type" value="Genomic_DNA"/>
</dbReference>
<feature type="region of interest" description="Disordered" evidence="1">
    <location>
        <begin position="1"/>
        <end position="27"/>
    </location>
</feature>
<name>B4GW01_DROPE</name>
<dbReference type="HOGENOM" id="CLU_2348884_0_0_1"/>
<dbReference type="Proteomes" id="UP000008744">
    <property type="component" value="Unassembled WGS sequence"/>
</dbReference>
<sequence length="106" mass="11649">MDSLQKQNTATVQASRTAQQQTATVKRNIEHQPLPKWPLPIAICIRRQWLCSHSRALLPQAATIAGYTRCSVQASCCGIANKEMQNQQPVSTGSCAGKAWEEEANI</sequence>